<evidence type="ECO:0000256" key="6">
    <source>
        <dbReference type="ARBA" id="ARBA00022840"/>
    </source>
</evidence>
<accession>F1TC20</accession>
<comment type="caution">
    <text evidence="7">Lacks conserved residue(s) required for the propagation of feature annotation.</text>
</comment>
<keyword evidence="6 7" id="KW-0067">ATP-binding</keyword>
<dbReference type="OrthoDB" id="9774907at2"/>
<dbReference type="PANTHER" id="PTHR10344:SF1">
    <property type="entry name" value="THYMIDYLATE KINASE"/>
    <property type="match status" value="1"/>
</dbReference>
<dbReference type="AlphaFoldDB" id="F1TC20"/>
<dbReference type="HAMAP" id="MF_00165">
    <property type="entry name" value="Thymidylate_kinase"/>
    <property type="match status" value="1"/>
</dbReference>
<keyword evidence="10" id="KW-1185">Reference proteome</keyword>
<keyword evidence="3 7" id="KW-0545">Nucleotide biosynthesis</keyword>
<evidence type="ECO:0000256" key="2">
    <source>
        <dbReference type="ARBA" id="ARBA00022679"/>
    </source>
</evidence>
<dbReference type="STRING" id="588581.Cpap_2620"/>
<dbReference type="GO" id="GO:0006227">
    <property type="term" value="P:dUDP biosynthetic process"/>
    <property type="evidence" value="ECO:0007669"/>
    <property type="project" value="TreeGrafter"/>
</dbReference>
<dbReference type="EMBL" id="ACXX02000005">
    <property type="protein sequence ID" value="EGD47935.1"/>
    <property type="molecule type" value="Genomic_DNA"/>
</dbReference>
<dbReference type="Pfam" id="PF02223">
    <property type="entry name" value="Thymidylate_kin"/>
    <property type="match status" value="1"/>
</dbReference>
<evidence type="ECO:0000256" key="1">
    <source>
        <dbReference type="ARBA" id="ARBA00009776"/>
    </source>
</evidence>
<protein>
    <recommendedName>
        <fullName evidence="7">Thymidylate kinase</fullName>
        <ecNumber evidence="7">2.7.4.9</ecNumber>
    </recommendedName>
    <alternativeName>
        <fullName evidence="7">dTMP kinase</fullName>
    </alternativeName>
</protein>
<dbReference type="InterPro" id="IPR027417">
    <property type="entry name" value="P-loop_NTPase"/>
</dbReference>
<comment type="caution">
    <text evidence="9">The sequence shown here is derived from an EMBL/GenBank/DDBJ whole genome shotgun (WGS) entry which is preliminary data.</text>
</comment>
<evidence type="ECO:0000259" key="8">
    <source>
        <dbReference type="Pfam" id="PF02223"/>
    </source>
</evidence>
<organism evidence="9 10">
    <name type="scientific">Ruminiclostridium papyrosolvens DSM 2782</name>
    <dbReference type="NCBI Taxonomy" id="588581"/>
    <lineage>
        <taxon>Bacteria</taxon>
        <taxon>Bacillati</taxon>
        <taxon>Bacillota</taxon>
        <taxon>Clostridia</taxon>
        <taxon>Eubacteriales</taxon>
        <taxon>Oscillospiraceae</taxon>
        <taxon>Ruminiclostridium</taxon>
    </lineage>
</organism>
<evidence type="ECO:0000256" key="3">
    <source>
        <dbReference type="ARBA" id="ARBA00022727"/>
    </source>
</evidence>
<dbReference type="GO" id="GO:0005524">
    <property type="term" value="F:ATP binding"/>
    <property type="evidence" value="ECO:0007669"/>
    <property type="project" value="UniProtKB-UniRule"/>
</dbReference>
<comment type="catalytic activity">
    <reaction evidence="7">
        <text>dTMP + ATP = dTDP + ADP</text>
        <dbReference type="Rhea" id="RHEA:13517"/>
        <dbReference type="ChEBI" id="CHEBI:30616"/>
        <dbReference type="ChEBI" id="CHEBI:58369"/>
        <dbReference type="ChEBI" id="CHEBI:63528"/>
        <dbReference type="ChEBI" id="CHEBI:456216"/>
        <dbReference type="EC" id="2.7.4.9"/>
    </reaction>
</comment>
<reference evidence="9" key="1">
    <citation type="submission" date="2009-07" db="EMBL/GenBank/DDBJ databases">
        <authorList>
            <consortium name="US DOE Joint Genome Institute (JGI-PGF)"/>
            <person name="Lucas S."/>
            <person name="Copeland A."/>
            <person name="Lapidus A."/>
            <person name="Glavina del Rio T."/>
            <person name="Tice H."/>
            <person name="Bruce D."/>
            <person name="Goodwin L."/>
            <person name="Pitluck S."/>
            <person name="Larimer F."/>
            <person name="Land M.L."/>
            <person name="Mouttaki H."/>
            <person name="He Z."/>
            <person name="Zhou J."/>
            <person name="Hemme C.L."/>
        </authorList>
    </citation>
    <scope>NUCLEOTIDE SEQUENCE</scope>
    <source>
        <strain evidence="9">DSM 2782</strain>
    </source>
</reference>
<proteinExistence type="inferred from homology"/>
<comment type="function">
    <text evidence="7">Phosphorylation of dTMP to form dTDP in both de novo and salvage pathways of dTTP synthesis.</text>
</comment>
<evidence type="ECO:0000313" key="10">
    <source>
        <dbReference type="Proteomes" id="UP000003860"/>
    </source>
</evidence>
<gene>
    <name evidence="7" type="primary">tmk</name>
    <name evidence="9" type="ORF">Cpap_2620</name>
</gene>
<evidence type="ECO:0000256" key="5">
    <source>
        <dbReference type="ARBA" id="ARBA00022777"/>
    </source>
</evidence>
<keyword evidence="4 7" id="KW-0547">Nucleotide-binding</keyword>
<dbReference type="EC" id="2.7.4.9" evidence="7"/>
<sequence>MQQEKSTSSVNGMLIVFEGISGCGKSESVRVLRKYLTDNGYKTSVLEWNSNRVIRNIIKRIDSKKLLTPGIYSFFQWVSFLIDYLFKVLPLLKKNYVLIADRYIYTGLTRDSVNGAGGKIGRLLHRFVIKPTMVFFLDVSPEECDRRIKKRGKDLFHTNKLIRENKLLKNKELYYLNKLRDEYLLLINSKAIQNETNIITVNEDSDIVVKCVNDYISGRREIYEYFKPLN</sequence>
<dbReference type="GO" id="GO:0006235">
    <property type="term" value="P:dTTP biosynthetic process"/>
    <property type="evidence" value="ECO:0007669"/>
    <property type="project" value="UniProtKB-UniRule"/>
</dbReference>
<keyword evidence="5 7" id="KW-0418">Kinase</keyword>
<comment type="similarity">
    <text evidence="1 7">Belongs to the thymidylate kinase family.</text>
</comment>
<reference evidence="9" key="2">
    <citation type="submission" date="2011-01" db="EMBL/GenBank/DDBJ databases">
        <title>The Non-contiguous Finished genome of Clostridium papyrosolvens.</title>
        <authorList>
            <person name="Lucas S."/>
            <person name="Copeland A."/>
            <person name="Lapidus A."/>
            <person name="Cheng J.-F."/>
            <person name="Goodwin L."/>
            <person name="Pitluck S."/>
            <person name="Misra M."/>
            <person name="Chertkov O."/>
            <person name="Detter J.C."/>
            <person name="Han C."/>
            <person name="Tapia R."/>
            <person name="Land M."/>
            <person name="Hauser L."/>
            <person name="Kyrpides N."/>
            <person name="Ivanova N."/>
            <person name="Pagani I."/>
            <person name="Mouttaki H."/>
            <person name="He Z."/>
            <person name="Zhou J."/>
            <person name="Hemme C.L."/>
            <person name="Woyke T."/>
        </authorList>
    </citation>
    <scope>NUCLEOTIDE SEQUENCE [LARGE SCALE GENOMIC DNA]</scope>
    <source>
        <strain evidence="9">DSM 2782</strain>
    </source>
</reference>
<dbReference type="Gene3D" id="3.40.50.300">
    <property type="entry name" value="P-loop containing nucleotide triphosphate hydrolases"/>
    <property type="match status" value="1"/>
</dbReference>
<dbReference type="GO" id="GO:0006233">
    <property type="term" value="P:dTDP biosynthetic process"/>
    <property type="evidence" value="ECO:0007669"/>
    <property type="project" value="InterPro"/>
</dbReference>
<dbReference type="RefSeq" id="WP_004618669.1">
    <property type="nucleotide sequence ID" value="NZ_ACXX02000005.1"/>
</dbReference>
<dbReference type="eggNOG" id="COG0125">
    <property type="taxonomic scope" value="Bacteria"/>
</dbReference>
<dbReference type="InterPro" id="IPR039430">
    <property type="entry name" value="Thymidylate_kin-like_dom"/>
</dbReference>
<keyword evidence="2 7" id="KW-0808">Transferase</keyword>
<evidence type="ECO:0000256" key="7">
    <source>
        <dbReference type="HAMAP-Rule" id="MF_00165"/>
    </source>
</evidence>
<evidence type="ECO:0000313" key="9">
    <source>
        <dbReference type="EMBL" id="EGD47935.1"/>
    </source>
</evidence>
<dbReference type="Proteomes" id="UP000003860">
    <property type="component" value="Unassembled WGS sequence"/>
</dbReference>
<dbReference type="SUPFAM" id="SSF52540">
    <property type="entry name" value="P-loop containing nucleoside triphosphate hydrolases"/>
    <property type="match status" value="1"/>
</dbReference>
<name>F1TC20_9FIRM</name>
<feature type="domain" description="Thymidylate kinase-like" evidence="8">
    <location>
        <begin position="17"/>
        <end position="187"/>
    </location>
</feature>
<dbReference type="GO" id="GO:0004798">
    <property type="term" value="F:dTMP kinase activity"/>
    <property type="evidence" value="ECO:0007669"/>
    <property type="project" value="UniProtKB-UniRule"/>
</dbReference>
<evidence type="ECO:0000256" key="4">
    <source>
        <dbReference type="ARBA" id="ARBA00022741"/>
    </source>
</evidence>
<dbReference type="PANTHER" id="PTHR10344">
    <property type="entry name" value="THYMIDYLATE KINASE"/>
    <property type="match status" value="1"/>
</dbReference>
<dbReference type="GO" id="GO:0005737">
    <property type="term" value="C:cytoplasm"/>
    <property type="evidence" value="ECO:0007669"/>
    <property type="project" value="TreeGrafter"/>
</dbReference>
<dbReference type="InterPro" id="IPR018094">
    <property type="entry name" value="Thymidylate_kinase"/>
</dbReference>